<reference evidence="1" key="1">
    <citation type="submission" date="2015-12" db="EMBL/GenBank/DDBJ databases">
        <title>Gene expression during late stages of embryo sac development: a critical building block for successful pollen-pistil interactions.</title>
        <authorList>
            <person name="Liu Y."/>
            <person name="Joly V."/>
            <person name="Sabar M."/>
            <person name="Matton D.P."/>
        </authorList>
    </citation>
    <scope>NUCLEOTIDE SEQUENCE</scope>
</reference>
<dbReference type="AlphaFoldDB" id="A0A0V0GMG2"/>
<name>A0A0V0GMG2_SOLCH</name>
<accession>A0A0V0GMG2</accession>
<proteinExistence type="predicted"/>
<protein>
    <submittedName>
        <fullName evidence="1">Putative ovule protein</fullName>
    </submittedName>
</protein>
<sequence>FYKEFECSIERWETYRLNAFAITLLGSLVFPKEKGKINTHLGHVVQDIAQREGELRKTIVPMILAKMMRSLSACVNGRIFFEGCIFCRNYGLLNTSTDDLIW</sequence>
<dbReference type="EMBL" id="GEDG01036846">
    <property type="protein sequence ID" value="JAP08475.1"/>
    <property type="molecule type" value="Transcribed_RNA"/>
</dbReference>
<evidence type="ECO:0000313" key="1">
    <source>
        <dbReference type="EMBL" id="JAP08475.1"/>
    </source>
</evidence>
<organism evidence="1">
    <name type="scientific">Solanum chacoense</name>
    <name type="common">Chaco potato</name>
    <dbReference type="NCBI Taxonomy" id="4108"/>
    <lineage>
        <taxon>Eukaryota</taxon>
        <taxon>Viridiplantae</taxon>
        <taxon>Streptophyta</taxon>
        <taxon>Embryophyta</taxon>
        <taxon>Tracheophyta</taxon>
        <taxon>Spermatophyta</taxon>
        <taxon>Magnoliopsida</taxon>
        <taxon>eudicotyledons</taxon>
        <taxon>Gunneridae</taxon>
        <taxon>Pentapetalae</taxon>
        <taxon>asterids</taxon>
        <taxon>lamiids</taxon>
        <taxon>Solanales</taxon>
        <taxon>Solanaceae</taxon>
        <taxon>Solanoideae</taxon>
        <taxon>Solaneae</taxon>
        <taxon>Solanum</taxon>
    </lineage>
</organism>
<feature type="non-terminal residue" evidence="1">
    <location>
        <position position="1"/>
    </location>
</feature>